<dbReference type="RefSeq" id="WP_191142771.1">
    <property type="nucleotide sequence ID" value="NZ_JACXAH010000037.1"/>
</dbReference>
<keyword evidence="1" id="KW-0238">DNA-binding</keyword>
<dbReference type="AlphaFoldDB" id="A0A926NBD3"/>
<dbReference type="CDD" id="cd00093">
    <property type="entry name" value="HTH_XRE"/>
    <property type="match status" value="1"/>
</dbReference>
<dbReference type="PANTHER" id="PTHR46558">
    <property type="entry name" value="TRACRIPTIONAL REGULATORY PROTEIN-RELATED-RELATED"/>
    <property type="match status" value="1"/>
</dbReference>
<proteinExistence type="predicted"/>
<dbReference type="PANTHER" id="PTHR46558:SF4">
    <property type="entry name" value="DNA-BIDING PHAGE PROTEIN"/>
    <property type="match status" value="1"/>
</dbReference>
<dbReference type="GO" id="GO:0003677">
    <property type="term" value="F:DNA binding"/>
    <property type="evidence" value="ECO:0007669"/>
    <property type="project" value="UniProtKB-KW"/>
</dbReference>
<keyword evidence="4" id="KW-1185">Reference proteome</keyword>
<evidence type="ECO:0000256" key="1">
    <source>
        <dbReference type="ARBA" id="ARBA00023125"/>
    </source>
</evidence>
<feature type="domain" description="HTH cro/C1-type" evidence="2">
    <location>
        <begin position="8"/>
        <end position="62"/>
    </location>
</feature>
<dbReference type="Pfam" id="PF01381">
    <property type="entry name" value="HTH_3"/>
    <property type="match status" value="1"/>
</dbReference>
<dbReference type="SUPFAM" id="SSF47413">
    <property type="entry name" value="lambda repressor-like DNA-binding domains"/>
    <property type="match status" value="1"/>
</dbReference>
<comment type="caution">
    <text evidence="3">The sequence shown here is derived from an EMBL/GenBank/DDBJ whole genome shotgun (WGS) entry which is preliminary data.</text>
</comment>
<protein>
    <submittedName>
        <fullName evidence="3">Helix-turn-helix transcriptional regulator</fullName>
    </submittedName>
</protein>
<organism evidence="3 4">
    <name type="scientific">Polycladospora coralii</name>
    <dbReference type="NCBI Taxonomy" id="2771432"/>
    <lineage>
        <taxon>Bacteria</taxon>
        <taxon>Bacillati</taxon>
        <taxon>Bacillota</taxon>
        <taxon>Bacilli</taxon>
        <taxon>Bacillales</taxon>
        <taxon>Thermoactinomycetaceae</taxon>
        <taxon>Polycladospora</taxon>
    </lineage>
</organism>
<dbReference type="Proteomes" id="UP000661691">
    <property type="component" value="Unassembled WGS sequence"/>
</dbReference>
<evidence type="ECO:0000313" key="4">
    <source>
        <dbReference type="Proteomes" id="UP000661691"/>
    </source>
</evidence>
<accession>A0A926NBD3</accession>
<sequence length="69" mass="7876">MNVVGVQLKRYRNKIGWSQQRLSEEVGIPQTTISDFENGRYLPDVIQAISLAKIFGISVYNFIEEEQSA</sequence>
<dbReference type="InterPro" id="IPR010982">
    <property type="entry name" value="Lambda_DNA-bd_dom_sf"/>
</dbReference>
<reference evidence="3" key="1">
    <citation type="submission" date="2020-09" db="EMBL/GenBank/DDBJ databases">
        <title>A novel bacterium of genus Hazenella, isolated from South China Sea.</title>
        <authorList>
            <person name="Huang H."/>
            <person name="Mo K."/>
            <person name="Hu Y."/>
        </authorList>
    </citation>
    <scope>NUCLEOTIDE SEQUENCE</scope>
    <source>
        <strain evidence="3">IB182357</strain>
    </source>
</reference>
<name>A0A926NBD3_9BACL</name>
<dbReference type="InterPro" id="IPR001387">
    <property type="entry name" value="Cro/C1-type_HTH"/>
</dbReference>
<dbReference type="SMART" id="SM00530">
    <property type="entry name" value="HTH_XRE"/>
    <property type="match status" value="1"/>
</dbReference>
<dbReference type="PROSITE" id="PS50943">
    <property type="entry name" value="HTH_CROC1"/>
    <property type="match status" value="1"/>
</dbReference>
<gene>
    <name evidence="3" type="ORF">IC620_15630</name>
</gene>
<dbReference type="Gene3D" id="1.10.260.40">
    <property type="entry name" value="lambda repressor-like DNA-binding domains"/>
    <property type="match status" value="1"/>
</dbReference>
<dbReference type="EMBL" id="JACXAH010000037">
    <property type="protein sequence ID" value="MBD1373776.1"/>
    <property type="molecule type" value="Genomic_DNA"/>
</dbReference>
<evidence type="ECO:0000313" key="3">
    <source>
        <dbReference type="EMBL" id="MBD1373776.1"/>
    </source>
</evidence>
<evidence type="ECO:0000259" key="2">
    <source>
        <dbReference type="PROSITE" id="PS50943"/>
    </source>
</evidence>